<dbReference type="GO" id="GO:0016020">
    <property type="term" value="C:membrane"/>
    <property type="evidence" value="ECO:0007669"/>
    <property type="project" value="InterPro"/>
</dbReference>
<gene>
    <name evidence="3" type="ORF">BC781_10835</name>
</gene>
<feature type="domain" description="EamA" evidence="2">
    <location>
        <begin position="158"/>
        <end position="295"/>
    </location>
</feature>
<protein>
    <submittedName>
        <fullName evidence="3">EamA-like transporter family protein</fullName>
    </submittedName>
</protein>
<dbReference type="PANTHER" id="PTHR22911:SF137">
    <property type="entry name" value="SOLUTE CARRIER FAMILY 35 MEMBER G2-RELATED"/>
    <property type="match status" value="1"/>
</dbReference>
<reference evidence="3 4" key="1">
    <citation type="submission" date="2018-03" db="EMBL/GenBank/DDBJ databases">
        <title>Genomic Encyclopedia of Archaeal and Bacterial Type Strains, Phase II (KMG-II): from individual species to whole genera.</title>
        <authorList>
            <person name="Goeker M."/>
        </authorList>
    </citation>
    <scope>NUCLEOTIDE SEQUENCE [LARGE SCALE GENOMIC DNA]</scope>
    <source>
        <strain evidence="3 4">DSM 28229</strain>
    </source>
</reference>
<feature type="transmembrane region" description="Helical" evidence="1">
    <location>
        <begin position="159"/>
        <end position="177"/>
    </location>
</feature>
<feature type="transmembrane region" description="Helical" evidence="1">
    <location>
        <begin position="101"/>
        <end position="121"/>
    </location>
</feature>
<feature type="transmembrane region" description="Helical" evidence="1">
    <location>
        <begin position="281"/>
        <end position="297"/>
    </location>
</feature>
<dbReference type="Gene3D" id="1.10.3730.20">
    <property type="match status" value="1"/>
</dbReference>
<accession>A0A315ZSS1</accession>
<organism evidence="3 4">
    <name type="scientific">Sediminitomix flava</name>
    <dbReference type="NCBI Taxonomy" id="379075"/>
    <lineage>
        <taxon>Bacteria</taxon>
        <taxon>Pseudomonadati</taxon>
        <taxon>Bacteroidota</taxon>
        <taxon>Cytophagia</taxon>
        <taxon>Cytophagales</taxon>
        <taxon>Flammeovirgaceae</taxon>
        <taxon>Sediminitomix</taxon>
    </lineage>
</organism>
<evidence type="ECO:0000256" key="1">
    <source>
        <dbReference type="SAM" id="Phobius"/>
    </source>
</evidence>
<feature type="domain" description="EamA" evidence="2">
    <location>
        <begin position="2"/>
        <end position="142"/>
    </location>
</feature>
<dbReference type="EMBL" id="QGDO01000008">
    <property type="protein sequence ID" value="PWJ37900.1"/>
    <property type="molecule type" value="Genomic_DNA"/>
</dbReference>
<feature type="transmembrane region" description="Helical" evidence="1">
    <location>
        <begin position="28"/>
        <end position="52"/>
    </location>
</feature>
<dbReference type="SUPFAM" id="SSF103481">
    <property type="entry name" value="Multidrug resistance efflux transporter EmrE"/>
    <property type="match status" value="2"/>
</dbReference>
<feature type="transmembrane region" description="Helical" evidence="1">
    <location>
        <begin position="127"/>
        <end position="147"/>
    </location>
</feature>
<keyword evidence="4" id="KW-1185">Reference proteome</keyword>
<proteinExistence type="predicted"/>
<feature type="transmembrane region" description="Helical" evidence="1">
    <location>
        <begin position="72"/>
        <end position="94"/>
    </location>
</feature>
<dbReference type="RefSeq" id="WP_109622030.1">
    <property type="nucleotide sequence ID" value="NZ_QGDO01000008.1"/>
</dbReference>
<dbReference type="OrthoDB" id="1003630at2"/>
<feature type="transmembrane region" description="Helical" evidence="1">
    <location>
        <begin position="248"/>
        <end position="272"/>
    </location>
</feature>
<dbReference type="InterPro" id="IPR000620">
    <property type="entry name" value="EamA_dom"/>
</dbReference>
<comment type="caution">
    <text evidence="3">The sequence shown here is derived from an EMBL/GenBank/DDBJ whole genome shotgun (WGS) entry which is preliminary data.</text>
</comment>
<evidence type="ECO:0000313" key="4">
    <source>
        <dbReference type="Proteomes" id="UP000245535"/>
    </source>
</evidence>
<evidence type="ECO:0000313" key="3">
    <source>
        <dbReference type="EMBL" id="PWJ37900.1"/>
    </source>
</evidence>
<dbReference type="PANTHER" id="PTHR22911">
    <property type="entry name" value="ACYL-MALONYL CONDENSING ENZYME-RELATED"/>
    <property type="match status" value="1"/>
</dbReference>
<evidence type="ECO:0000259" key="2">
    <source>
        <dbReference type="Pfam" id="PF00892"/>
    </source>
</evidence>
<feature type="transmembrane region" description="Helical" evidence="1">
    <location>
        <begin position="223"/>
        <end position="242"/>
    </location>
</feature>
<name>A0A315ZSS1_SEDFL</name>
<sequence length="298" mass="33338">MWVLLSIFSAAGLGVYDVLKKVSLNNNAVLPVLLFSSLAASIVVLPFIVLSFTNPQLVETTGIFIPFSGWNVQFLIMLKTVLVLGSWICAFFAIKHLPLTIVTPIRATGPLWTLIGAIFIYHEVPSALQLFGIGITLVAFYYFSIVGKVEGIDFKTNKWIGLIIVATLLGACSGLYDKYLCRIYDPKEIQAYFTIYQLLFLLPLNLLLWYPKKDQYSPFQWRWSIPAIGLTLLFSDFLYFKALSDPDALISVVSTARRGSVVIAFFGGFLLYKEKNLFRKLIALSGIMLGIMLLYIGS</sequence>
<keyword evidence="1" id="KW-1133">Transmembrane helix</keyword>
<dbReference type="AlphaFoldDB" id="A0A315ZSS1"/>
<dbReference type="Pfam" id="PF00892">
    <property type="entry name" value="EamA"/>
    <property type="match status" value="2"/>
</dbReference>
<keyword evidence="1" id="KW-0812">Transmembrane</keyword>
<feature type="transmembrane region" description="Helical" evidence="1">
    <location>
        <begin position="189"/>
        <end position="211"/>
    </location>
</feature>
<dbReference type="InterPro" id="IPR037185">
    <property type="entry name" value="EmrE-like"/>
</dbReference>
<keyword evidence="1" id="KW-0472">Membrane</keyword>
<dbReference type="Proteomes" id="UP000245535">
    <property type="component" value="Unassembled WGS sequence"/>
</dbReference>